<reference evidence="3" key="1">
    <citation type="journal article" date="2011" name="Proc. Natl. Acad. Sci. U.S.A.">
        <title>Obligate biotrophy features unraveled by the genomic analysis of rust fungi.</title>
        <authorList>
            <person name="Duplessis S."/>
            <person name="Cuomo C.A."/>
            <person name="Lin Y.-C."/>
            <person name="Aerts A."/>
            <person name="Tisserant E."/>
            <person name="Veneault-Fourrey C."/>
            <person name="Joly D.L."/>
            <person name="Hacquard S."/>
            <person name="Amselem J."/>
            <person name="Cantarel B.L."/>
            <person name="Chiu R."/>
            <person name="Coutinho P.M."/>
            <person name="Feau N."/>
            <person name="Field M."/>
            <person name="Frey P."/>
            <person name="Gelhaye E."/>
            <person name="Goldberg J."/>
            <person name="Grabherr M.G."/>
            <person name="Kodira C.D."/>
            <person name="Kohler A."/>
            <person name="Kuees U."/>
            <person name="Lindquist E.A."/>
            <person name="Lucas S.M."/>
            <person name="Mago R."/>
            <person name="Mauceli E."/>
            <person name="Morin E."/>
            <person name="Murat C."/>
            <person name="Pangilinan J.L."/>
            <person name="Park R."/>
            <person name="Pearson M."/>
            <person name="Quesneville H."/>
            <person name="Rouhier N."/>
            <person name="Sakthikumar S."/>
            <person name="Salamov A.A."/>
            <person name="Schmutz J."/>
            <person name="Selles B."/>
            <person name="Shapiro H."/>
            <person name="Tanguay P."/>
            <person name="Tuskan G.A."/>
            <person name="Henrissat B."/>
            <person name="Van de Peer Y."/>
            <person name="Rouze P."/>
            <person name="Ellis J.G."/>
            <person name="Dodds P.N."/>
            <person name="Schein J.E."/>
            <person name="Zhong S."/>
            <person name="Hamelin R.C."/>
            <person name="Grigoriev I.V."/>
            <person name="Szabo L.J."/>
            <person name="Martin F."/>
        </authorList>
    </citation>
    <scope>NUCLEOTIDE SEQUENCE [LARGE SCALE GENOMIC DNA]</scope>
    <source>
        <strain evidence="3">98AG31 / pathotype 3-4-7</strain>
    </source>
</reference>
<dbReference type="EMBL" id="GL883098">
    <property type="protein sequence ID" value="EGG09145.1"/>
    <property type="molecule type" value="Genomic_DNA"/>
</dbReference>
<feature type="region of interest" description="Disordered" evidence="1">
    <location>
        <begin position="1"/>
        <end position="61"/>
    </location>
</feature>
<dbReference type="VEuPathDB" id="FungiDB:MELLADRAFT_96415"/>
<dbReference type="RefSeq" id="XP_007407505.1">
    <property type="nucleotide sequence ID" value="XM_007407443.1"/>
</dbReference>
<sequence length="387" mass="43829">MREENQLLSQKHVSGRSIPTVCSSSRKSKYTGQPRRSSTGVSSDNGSTSAESSRSRSSSSPAFSCYPSIFSKTSFFHALTAAILTVRQDMMSNHEKIFSKIEEINERISTALSSSGGGWDESSELKASFSVDQCVKSLSVQCIMDGDVQAYTATSNREGDEDNLPLCLHAKVMHSAILSNPTEWKKRLLPAGYGKNPNPKATKAMQKLLSNILKQTRKEFETILLSEIHLPQRVKSSDCSGNVPNINTIIVKLHEKEKSQIGGRVQVREEILRNVQHLCKTRYAYLRMQAVHWGVKSSEYGSQSYWSVVDQKLESLRGQSTRYRYVFFVLVMYDDYDRFNGKHNFDYLTKKKIDFSLPSEERIQEEINTMELKFGDDMGEDEVLHKN</sequence>
<feature type="compositionally biased region" description="Polar residues" evidence="1">
    <location>
        <begin position="1"/>
        <end position="12"/>
    </location>
</feature>
<dbReference type="KEGG" id="mlr:MELLADRAFT_96415"/>
<organism evidence="3">
    <name type="scientific">Melampsora larici-populina (strain 98AG31 / pathotype 3-4-7)</name>
    <name type="common">Poplar leaf rust fungus</name>
    <dbReference type="NCBI Taxonomy" id="747676"/>
    <lineage>
        <taxon>Eukaryota</taxon>
        <taxon>Fungi</taxon>
        <taxon>Dikarya</taxon>
        <taxon>Basidiomycota</taxon>
        <taxon>Pucciniomycotina</taxon>
        <taxon>Pucciniomycetes</taxon>
        <taxon>Pucciniales</taxon>
        <taxon>Melampsoraceae</taxon>
        <taxon>Melampsora</taxon>
    </lineage>
</organism>
<dbReference type="OrthoDB" id="10504958at2759"/>
<protein>
    <submittedName>
        <fullName evidence="2">Uncharacterized protein</fullName>
    </submittedName>
</protein>
<dbReference type="InParanoid" id="F4RER3"/>
<dbReference type="STRING" id="747676.F4RER3"/>
<proteinExistence type="predicted"/>
<evidence type="ECO:0000313" key="2">
    <source>
        <dbReference type="EMBL" id="EGG09145.1"/>
    </source>
</evidence>
<name>F4RER3_MELLP</name>
<dbReference type="Proteomes" id="UP000001072">
    <property type="component" value="Unassembled WGS sequence"/>
</dbReference>
<gene>
    <name evidence="2" type="ORF">MELLADRAFT_96415</name>
</gene>
<evidence type="ECO:0000256" key="1">
    <source>
        <dbReference type="SAM" id="MobiDB-lite"/>
    </source>
</evidence>
<accession>F4RER3</accession>
<dbReference type="GeneID" id="18937593"/>
<keyword evidence="3" id="KW-1185">Reference proteome</keyword>
<feature type="compositionally biased region" description="Polar residues" evidence="1">
    <location>
        <begin position="20"/>
        <end position="46"/>
    </location>
</feature>
<evidence type="ECO:0000313" key="3">
    <source>
        <dbReference type="Proteomes" id="UP000001072"/>
    </source>
</evidence>
<dbReference type="HOGENOM" id="CLU_054421_0_0_1"/>
<feature type="compositionally biased region" description="Low complexity" evidence="1">
    <location>
        <begin position="47"/>
        <end position="61"/>
    </location>
</feature>
<dbReference type="AlphaFoldDB" id="F4RER3"/>